<evidence type="ECO:0000256" key="2">
    <source>
        <dbReference type="ARBA" id="ARBA00022692"/>
    </source>
</evidence>
<evidence type="ECO:0000256" key="5">
    <source>
        <dbReference type="SAM" id="Phobius"/>
    </source>
</evidence>
<name>A0A9W5VCI0_BACCE</name>
<dbReference type="GO" id="GO:0016020">
    <property type="term" value="C:membrane"/>
    <property type="evidence" value="ECO:0007669"/>
    <property type="project" value="UniProtKB-SubCell"/>
</dbReference>
<feature type="transmembrane region" description="Helical" evidence="5">
    <location>
        <begin position="123"/>
        <end position="141"/>
    </location>
</feature>
<protein>
    <recommendedName>
        <fullName evidence="8">EamA domain-containing protein</fullName>
    </recommendedName>
</protein>
<feature type="transmembrane region" description="Helical" evidence="5">
    <location>
        <begin position="268"/>
        <end position="288"/>
    </location>
</feature>
<comment type="caution">
    <text evidence="6">The sequence shown here is derived from an EMBL/GenBank/DDBJ whole genome shotgun (WGS) entry which is preliminary data.</text>
</comment>
<gene>
    <name evidence="6" type="ORF">IGU_04869</name>
</gene>
<dbReference type="EMBL" id="AHEJ01000109">
    <property type="protein sequence ID" value="EOP55880.1"/>
    <property type="molecule type" value="Genomic_DNA"/>
</dbReference>
<dbReference type="AlphaFoldDB" id="A0A9W5VCI0"/>
<evidence type="ECO:0000313" key="7">
    <source>
        <dbReference type="Proteomes" id="UP000013989"/>
    </source>
</evidence>
<feature type="transmembrane region" description="Helical" evidence="5">
    <location>
        <begin position="91"/>
        <end position="111"/>
    </location>
</feature>
<feature type="transmembrane region" description="Helical" evidence="5">
    <location>
        <begin position="204"/>
        <end position="223"/>
    </location>
</feature>
<dbReference type="SUPFAM" id="SSF103481">
    <property type="entry name" value="Multidrug resistance efflux transporter EmrE"/>
    <property type="match status" value="2"/>
</dbReference>
<dbReference type="InterPro" id="IPR037185">
    <property type="entry name" value="EmrE-like"/>
</dbReference>
<sequence>MDNLKKATFFMVLSGISFSLSGFFAEHAIISGDFFVTLTARFFIPFLFLVPFIIKRMGKISFWSNSYKQLPRAFSITFSQALFFLCAAKTSLFIAMVLYNTGPIFICLITLFSKTRRATRAEILAAFVGFFGVFLVLKTGGIDYESFLYLGVGLLSGLSLAFSQFFLHRSAQTDDNLSIMAYTYLYGTIISGVLSACFSKGNYIGVFTNSTMVLVFLFLMAMGSLGNQWFRGRAYKLTTRISNLSALLYLNILFSLLLDILFNNSIPSVIQITGAIFVMGSAAIPIIVRVNKQQTEQRRAASS</sequence>
<evidence type="ECO:0000256" key="3">
    <source>
        <dbReference type="ARBA" id="ARBA00022989"/>
    </source>
</evidence>
<feature type="transmembrane region" description="Helical" evidence="5">
    <location>
        <begin position="66"/>
        <end position="85"/>
    </location>
</feature>
<evidence type="ECO:0000256" key="1">
    <source>
        <dbReference type="ARBA" id="ARBA00004127"/>
    </source>
</evidence>
<comment type="subcellular location">
    <subcellularLocation>
        <location evidence="1">Endomembrane system</location>
        <topology evidence="1">Multi-pass membrane protein</topology>
    </subcellularLocation>
</comment>
<keyword evidence="3 5" id="KW-1133">Transmembrane helix</keyword>
<feature type="transmembrane region" description="Helical" evidence="5">
    <location>
        <begin position="35"/>
        <end position="54"/>
    </location>
</feature>
<dbReference type="PANTHER" id="PTHR22911:SF6">
    <property type="entry name" value="SOLUTE CARRIER FAMILY 35 MEMBER G1"/>
    <property type="match status" value="1"/>
</dbReference>
<keyword evidence="2 5" id="KW-0812">Transmembrane</keyword>
<dbReference type="Proteomes" id="UP000013989">
    <property type="component" value="Unassembled WGS sequence"/>
</dbReference>
<dbReference type="SMR" id="A0A9W5VCI0"/>
<feature type="transmembrane region" description="Helical" evidence="5">
    <location>
        <begin position="179"/>
        <end position="198"/>
    </location>
</feature>
<evidence type="ECO:0008006" key="8">
    <source>
        <dbReference type="Google" id="ProtNLM"/>
    </source>
</evidence>
<proteinExistence type="predicted"/>
<accession>A0A9W5VCI0</accession>
<dbReference type="PANTHER" id="PTHR22911">
    <property type="entry name" value="ACYL-MALONYL CONDENSING ENZYME-RELATED"/>
    <property type="match status" value="1"/>
</dbReference>
<dbReference type="RefSeq" id="WP_000369347.1">
    <property type="nucleotide sequence ID" value="NZ_KB976768.1"/>
</dbReference>
<keyword evidence="4 5" id="KW-0472">Membrane</keyword>
<reference evidence="6 7" key="1">
    <citation type="submission" date="2012-12" db="EMBL/GenBank/DDBJ databases">
        <title>The Genome Sequence of Bacillus cereus ISP2954.</title>
        <authorList>
            <consortium name="The Broad Institute Genome Sequencing Platform"/>
            <consortium name="The Broad Institute Genome Sequencing Center for Infectious Disease"/>
            <person name="Feldgarden M."/>
            <person name="Van der Auwera G.A."/>
            <person name="Mahillon J."/>
            <person name="Duprez V."/>
            <person name="Timmery S."/>
            <person name="Mattelet C."/>
            <person name="Dierick K."/>
            <person name="Sun M."/>
            <person name="Yu Z."/>
            <person name="Zhu L."/>
            <person name="Hu X."/>
            <person name="Shank E.B."/>
            <person name="Swiecicka I."/>
            <person name="Hansen B.M."/>
            <person name="Andrup L."/>
            <person name="Walker B."/>
            <person name="Young S.K."/>
            <person name="Zeng Q."/>
            <person name="Gargeya S."/>
            <person name="Fitzgerald M."/>
            <person name="Haas B."/>
            <person name="Abouelleil A."/>
            <person name="Alvarado L."/>
            <person name="Arachchi H.M."/>
            <person name="Berlin A.M."/>
            <person name="Chapman S.B."/>
            <person name="Dewar J."/>
            <person name="Goldberg J."/>
            <person name="Griggs A."/>
            <person name="Gujja S."/>
            <person name="Hansen M."/>
            <person name="Howarth C."/>
            <person name="Imamovic A."/>
            <person name="Larimer J."/>
            <person name="McCowan C."/>
            <person name="Murphy C."/>
            <person name="Neiman D."/>
            <person name="Pearson M."/>
            <person name="Priest M."/>
            <person name="Roberts A."/>
            <person name="Saif S."/>
            <person name="Shea T."/>
            <person name="Sisk P."/>
            <person name="Sykes S."/>
            <person name="Wortman J."/>
            <person name="Nusbaum C."/>
            <person name="Birren B."/>
        </authorList>
    </citation>
    <scope>NUCLEOTIDE SEQUENCE [LARGE SCALE GENOMIC DNA]</scope>
    <source>
        <strain evidence="6 7">ISP2954</strain>
    </source>
</reference>
<feature type="transmembrane region" description="Helical" evidence="5">
    <location>
        <begin position="244"/>
        <end position="262"/>
    </location>
</feature>
<organism evidence="6 7">
    <name type="scientific">Bacillus cereus ISP2954</name>
    <dbReference type="NCBI Taxonomy" id="1053215"/>
    <lineage>
        <taxon>Bacteria</taxon>
        <taxon>Bacillati</taxon>
        <taxon>Bacillota</taxon>
        <taxon>Bacilli</taxon>
        <taxon>Bacillales</taxon>
        <taxon>Bacillaceae</taxon>
        <taxon>Bacillus</taxon>
        <taxon>Bacillus cereus group</taxon>
    </lineage>
</organism>
<feature type="transmembrane region" description="Helical" evidence="5">
    <location>
        <begin position="147"/>
        <end position="167"/>
    </location>
</feature>
<evidence type="ECO:0000256" key="4">
    <source>
        <dbReference type="ARBA" id="ARBA00023136"/>
    </source>
</evidence>
<evidence type="ECO:0000313" key="6">
    <source>
        <dbReference type="EMBL" id="EOP55880.1"/>
    </source>
</evidence>